<dbReference type="Pfam" id="PF13181">
    <property type="entry name" value="TPR_8"/>
    <property type="match status" value="3"/>
</dbReference>
<comment type="caution">
    <text evidence="10">The sequence shown here is derived from an EMBL/GenBank/DDBJ whole genome shotgun (WGS) entry which is preliminary data.</text>
</comment>
<protein>
    <recommendedName>
        <fullName evidence="9">MYND-type domain-containing protein</fullName>
    </recommendedName>
</protein>
<dbReference type="PROSITE" id="PS01360">
    <property type="entry name" value="ZF_MYND_1"/>
    <property type="match status" value="1"/>
</dbReference>
<evidence type="ECO:0000256" key="8">
    <source>
        <dbReference type="SAM" id="Coils"/>
    </source>
</evidence>
<dbReference type="InterPro" id="IPR011990">
    <property type="entry name" value="TPR-like_helical_dom_sf"/>
</dbReference>
<dbReference type="PROSITE" id="PS50865">
    <property type="entry name" value="ZF_MYND_2"/>
    <property type="match status" value="1"/>
</dbReference>
<dbReference type="InterPro" id="IPR019734">
    <property type="entry name" value="TPR_rpt"/>
</dbReference>
<dbReference type="EMBL" id="CAKKNE010000001">
    <property type="protein sequence ID" value="CAH0364123.1"/>
    <property type="molecule type" value="Genomic_DNA"/>
</dbReference>
<dbReference type="InterPro" id="IPR002893">
    <property type="entry name" value="Znf_MYND"/>
</dbReference>
<dbReference type="Gene3D" id="6.10.140.2220">
    <property type="match status" value="1"/>
</dbReference>
<evidence type="ECO:0000313" key="11">
    <source>
        <dbReference type="Proteomes" id="UP000789595"/>
    </source>
</evidence>
<dbReference type="SUPFAM" id="SSF144232">
    <property type="entry name" value="HIT/MYND zinc finger-like"/>
    <property type="match status" value="1"/>
</dbReference>
<sequence length="616" mass="66828">MDEVAQTLNQPGVLAGYRKGDRVELHSLKGAAEHNGKCGAVVGRQGERVQVRLDDSKTLALKVENIRKLVAMPDAGTMRRAFAELSAAEKKVNAALPPGAGMEDPCAFCGGARPHGKNDEFLPCCGVSVCSGCSLAAARRPTPCGKCGKTVPQMPNDLLDAYARLAAAGHEGARRRGLTLAAMLKVPEATRRQFESSDARRVRPEGLTESEGAEYVAKCLSEGHAPNLDTARAFRDAKVKERTAAVAAEVAKARAEAAARGPPETSAAELAALPDELSDVQRELLREAASADTCEVCGRVAKVQVCTACKCVAYCSRPCQKQDWSRHKNMCKALRAMRKVKTPAAAIDDPAARQGAAQCFFLRGALKLRTKNYAKAVEAYERGLALDSTDVVATMNLGLALRNLGRHADAKPYLVKAHELDRDYGPACHNLAEYIYEVEENAARARPLYQRATELLPTYPTSWFGLGSTLSTLKDEDGAVVAYERLLELMPDNTFGRKNICMGYLHLLCRAVDFKQPDDFRRCRAAFERHLAEGLRRDPRNADFPKLRIAFDNVLKIASDPARGGPDDAVRAYRAMRDAQRRKADADAHLRTINEKIRAAEARVAEACAAAGSGEG</sequence>
<keyword evidence="2 6" id="KW-0863">Zinc-finger</keyword>
<dbReference type="Gene3D" id="1.25.40.10">
    <property type="entry name" value="Tetratricopeptide repeat domain"/>
    <property type="match status" value="1"/>
</dbReference>
<accession>A0A8J2S4G5</accession>
<evidence type="ECO:0000256" key="6">
    <source>
        <dbReference type="PROSITE-ProRule" id="PRU00134"/>
    </source>
</evidence>
<dbReference type="PANTHER" id="PTHR12558:SF13">
    <property type="entry name" value="CELL DIVISION CYCLE PROTEIN 27 HOMOLOG"/>
    <property type="match status" value="1"/>
</dbReference>
<evidence type="ECO:0000256" key="1">
    <source>
        <dbReference type="ARBA" id="ARBA00022723"/>
    </source>
</evidence>
<keyword evidence="8" id="KW-0175">Coiled coil</keyword>
<dbReference type="GO" id="GO:0008270">
    <property type="term" value="F:zinc ion binding"/>
    <property type="evidence" value="ECO:0007669"/>
    <property type="project" value="UniProtKB-KW"/>
</dbReference>
<keyword evidence="11" id="KW-1185">Reference proteome</keyword>
<dbReference type="Proteomes" id="UP000789595">
    <property type="component" value="Unassembled WGS sequence"/>
</dbReference>
<evidence type="ECO:0000256" key="7">
    <source>
        <dbReference type="PROSITE-ProRule" id="PRU00339"/>
    </source>
</evidence>
<organism evidence="10 11">
    <name type="scientific">Pelagomonas calceolata</name>
    <dbReference type="NCBI Taxonomy" id="35677"/>
    <lineage>
        <taxon>Eukaryota</taxon>
        <taxon>Sar</taxon>
        <taxon>Stramenopiles</taxon>
        <taxon>Ochrophyta</taxon>
        <taxon>Pelagophyceae</taxon>
        <taxon>Pelagomonadales</taxon>
        <taxon>Pelagomonadaceae</taxon>
        <taxon>Pelagomonas</taxon>
    </lineage>
</organism>
<dbReference type="AlphaFoldDB" id="A0A8J2S4G5"/>
<keyword evidence="3 7" id="KW-0802">TPR repeat</keyword>
<evidence type="ECO:0000256" key="3">
    <source>
        <dbReference type="ARBA" id="ARBA00022803"/>
    </source>
</evidence>
<feature type="repeat" description="TPR" evidence="7">
    <location>
        <begin position="357"/>
        <end position="390"/>
    </location>
</feature>
<evidence type="ECO:0000259" key="9">
    <source>
        <dbReference type="PROSITE" id="PS50865"/>
    </source>
</evidence>
<name>A0A8J2S4G5_9STRA</name>
<dbReference type="PANTHER" id="PTHR12558">
    <property type="entry name" value="CELL DIVISION CYCLE 16,23,27"/>
    <property type="match status" value="1"/>
</dbReference>
<feature type="coiled-coil region" evidence="8">
    <location>
        <begin position="576"/>
        <end position="610"/>
    </location>
</feature>
<dbReference type="PROSITE" id="PS50005">
    <property type="entry name" value="TPR"/>
    <property type="match status" value="2"/>
</dbReference>
<reference evidence="10" key="1">
    <citation type="submission" date="2021-11" db="EMBL/GenBank/DDBJ databases">
        <authorList>
            <consortium name="Genoscope - CEA"/>
            <person name="William W."/>
        </authorList>
    </citation>
    <scope>NUCLEOTIDE SEQUENCE</scope>
</reference>
<proteinExistence type="inferred from homology"/>
<dbReference type="SUPFAM" id="SSF48452">
    <property type="entry name" value="TPR-like"/>
    <property type="match status" value="1"/>
</dbReference>
<dbReference type="OrthoDB" id="188436at2759"/>
<evidence type="ECO:0000256" key="4">
    <source>
        <dbReference type="ARBA" id="ARBA00022833"/>
    </source>
</evidence>
<comment type="similarity">
    <text evidence="5">Belongs to the APC3/CDC27 family.</text>
</comment>
<dbReference type="SMART" id="SM00028">
    <property type="entry name" value="TPR"/>
    <property type="match status" value="4"/>
</dbReference>
<evidence type="ECO:0000256" key="2">
    <source>
        <dbReference type="ARBA" id="ARBA00022771"/>
    </source>
</evidence>
<keyword evidence="1" id="KW-0479">Metal-binding</keyword>
<dbReference type="Pfam" id="PF01753">
    <property type="entry name" value="zf-MYND"/>
    <property type="match status" value="1"/>
</dbReference>
<keyword evidence="4" id="KW-0862">Zinc</keyword>
<feature type="repeat" description="TPR" evidence="7">
    <location>
        <begin position="460"/>
        <end position="493"/>
    </location>
</feature>
<gene>
    <name evidence="10" type="ORF">PECAL_1P04750</name>
</gene>
<feature type="domain" description="MYND-type" evidence="9">
    <location>
        <begin position="294"/>
        <end position="331"/>
    </location>
</feature>
<evidence type="ECO:0000313" key="10">
    <source>
        <dbReference type="EMBL" id="CAH0364123.1"/>
    </source>
</evidence>
<evidence type="ECO:0000256" key="5">
    <source>
        <dbReference type="ARBA" id="ARBA00038210"/>
    </source>
</evidence>